<dbReference type="AlphaFoldDB" id="A0A6F8VBM3"/>
<name>A0A6F8VBM3_9PROT</name>
<reference evidence="3" key="1">
    <citation type="submission" date="2020-03" db="EMBL/GenBank/DDBJ databases">
        <title>Complete genome sequence of sulfur-oxidizing bacterium skT11.</title>
        <authorList>
            <person name="Kanda M."/>
            <person name="Kojima H."/>
            <person name="Fukui M."/>
        </authorList>
    </citation>
    <scope>NUCLEOTIDE SEQUENCE [LARGE SCALE GENOMIC DNA]</scope>
    <source>
        <strain evidence="3">skT11</strain>
    </source>
</reference>
<feature type="signal peptide" evidence="1">
    <location>
        <begin position="1"/>
        <end position="26"/>
    </location>
</feature>
<dbReference type="Gene3D" id="3.40.50.2300">
    <property type="match status" value="2"/>
</dbReference>
<sequence>MPKARSRLLFAFFLTLALAWTGVVAAAPANIALVLSDDSAPYQETANNIRALVDQSPGRAVVSVYSPAGKKPDFGREHHDLIVAVGVRAAQEVMAMNLTTPVLATLIPRQAFEKIARQRDYRQFSAVYLDQPLARQMELIHLALPERTRIGVVLGPESQDTLKALQSAAKEARFALVVEKIGADEELLPALQRVLAESDVLLALPDPLVFNRGTVQSLLLTTYRYQDPVIGFSQAYVKAGALAAVYTTPEQAGRQAGEVLLRVLAGKAWVLPPPEYPKYFSVSLNYQVARSLAINVGDETALFQKLKRTADQE</sequence>
<dbReference type="EMBL" id="AP022853">
    <property type="protein sequence ID" value="BCB26730.1"/>
    <property type="molecule type" value="Genomic_DNA"/>
</dbReference>
<organism evidence="2 3">
    <name type="scientific">Sulfurimicrobium lacus</name>
    <dbReference type="NCBI Taxonomy" id="2715678"/>
    <lineage>
        <taxon>Bacteria</taxon>
        <taxon>Pseudomonadati</taxon>
        <taxon>Pseudomonadota</taxon>
        <taxon>Betaproteobacteria</taxon>
        <taxon>Nitrosomonadales</taxon>
        <taxon>Sulfuricellaceae</taxon>
        <taxon>Sulfurimicrobium</taxon>
    </lineage>
</organism>
<evidence type="ECO:0000313" key="2">
    <source>
        <dbReference type="EMBL" id="BCB26730.1"/>
    </source>
</evidence>
<proteinExistence type="predicted"/>
<accession>A0A6F8VBM3</accession>
<dbReference type="Pfam" id="PF04392">
    <property type="entry name" value="ABC_sub_bind"/>
    <property type="match status" value="1"/>
</dbReference>
<dbReference type="InterPro" id="IPR007487">
    <property type="entry name" value="ABC_transpt-TYRBP-like"/>
</dbReference>
<gene>
    <name evidence="2" type="ORF">SKTS_16160</name>
</gene>
<dbReference type="PANTHER" id="PTHR35271:SF1">
    <property type="entry name" value="ABC TRANSPORTER, SUBSTRATE-BINDING LIPOPROTEIN"/>
    <property type="match status" value="1"/>
</dbReference>
<evidence type="ECO:0008006" key="4">
    <source>
        <dbReference type="Google" id="ProtNLM"/>
    </source>
</evidence>
<feature type="chain" id="PRO_5026323151" description="ABC transporter substrate-binding protein" evidence="1">
    <location>
        <begin position="27"/>
        <end position="313"/>
    </location>
</feature>
<evidence type="ECO:0000256" key="1">
    <source>
        <dbReference type="SAM" id="SignalP"/>
    </source>
</evidence>
<keyword evidence="3" id="KW-1185">Reference proteome</keyword>
<dbReference type="KEGG" id="slac:SKTS_16160"/>
<dbReference type="Proteomes" id="UP000502260">
    <property type="component" value="Chromosome"/>
</dbReference>
<keyword evidence="1" id="KW-0732">Signal</keyword>
<dbReference type="PANTHER" id="PTHR35271">
    <property type="entry name" value="ABC TRANSPORTER, SUBSTRATE-BINDING LIPOPROTEIN-RELATED"/>
    <property type="match status" value="1"/>
</dbReference>
<evidence type="ECO:0000313" key="3">
    <source>
        <dbReference type="Proteomes" id="UP000502260"/>
    </source>
</evidence>
<dbReference type="RefSeq" id="WP_173063047.1">
    <property type="nucleotide sequence ID" value="NZ_AP022853.1"/>
</dbReference>
<protein>
    <recommendedName>
        <fullName evidence="4">ABC transporter substrate-binding protein</fullName>
    </recommendedName>
</protein>